<feature type="domain" description="GtrA/DPMS transmembrane" evidence="9">
    <location>
        <begin position="251"/>
        <end position="366"/>
    </location>
</feature>
<protein>
    <submittedName>
        <fullName evidence="10">Glycosyltransferase</fullName>
    </submittedName>
</protein>
<dbReference type="PANTHER" id="PTHR48090">
    <property type="entry name" value="UNDECAPRENYL-PHOSPHATE 4-DEOXY-4-FORMAMIDO-L-ARABINOSE TRANSFERASE-RELATED"/>
    <property type="match status" value="1"/>
</dbReference>
<name>A0ABX1KFE7_9MICO</name>
<organism evidence="10 11">
    <name type="scientific">Microbacterium salsuginis</name>
    <dbReference type="NCBI Taxonomy" id="2722803"/>
    <lineage>
        <taxon>Bacteria</taxon>
        <taxon>Bacillati</taxon>
        <taxon>Actinomycetota</taxon>
        <taxon>Actinomycetes</taxon>
        <taxon>Micrococcales</taxon>
        <taxon>Microbacteriaceae</taxon>
        <taxon>Microbacterium</taxon>
    </lineage>
</organism>
<dbReference type="InterPro" id="IPR007267">
    <property type="entry name" value="GtrA_DPMS_TM"/>
</dbReference>
<evidence type="ECO:0000313" key="10">
    <source>
        <dbReference type="EMBL" id="NLP85075.1"/>
    </source>
</evidence>
<gene>
    <name evidence="10" type="ORF">HF576_14580</name>
</gene>
<keyword evidence="4 7" id="KW-0812">Transmembrane</keyword>
<proteinExistence type="inferred from homology"/>
<keyword evidence="3" id="KW-0808">Transferase</keyword>
<evidence type="ECO:0000256" key="3">
    <source>
        <dbReference type="ARBA" id="ARBA00022679"/>
    </source>
</evidence>
<dbReference type="InterPro" id="IPR001173">
    <property type="entry name" value="Glyco_trans_2-like"/>
</dbReference>
<evidence type="ECO:0000313" key="11">
    <source>
        <dbReference type="Proteomes" id="UP001429745"/>
    </source>
</evidence>
<reference evidence="10 11" key="1">
    <citation type="submission" date="2020-04" db="EMBL/GenBank/DDBJ databases">
        <title>CFH 90308 Microbacterium sp.</title>
        <authorList>
            <person name="Nie G."/>
            <person name="Ming H."/>
            <person name="Xia T."/>
        </authorList>
    </citation>
    <scope>NUCLEOTIDE SEQUENCE [LARGE SCALE GENOMIC DNA]</scope>
    <source>
        <strain evidence="10 11">CFH 90308</strain>
    </source>
</reference>
<sequence length="396" mass="42738">MQLSIIVPTYNEAPNVAELVRRVCAALERVAVESAAGEPGIPGGFEAEIVFVDDSTDATPDVIREVAASASLPVRLIHRTIATGGLGGAVLEGFTAAESDACLVIDGDLQHPPEKIPELWERFSRGDVDVVVGSRYAGGGTSHGLADRTRVLVSKVSTAVTRAMFPIRLKDVSDPMTGFFLIDRRAVDQAMLRPRGFKILLEILARRPLRVAEVPFDFADRHAGESKASVRQGVHFLTQLTALRFGKMSLFAVIGGLGAVANVAIVWALTQLGVGYIVAAIIAAEATIIGNFLLQERFVFHDMRHSAASGWLRFAKSFTFNNAEALVRIPIIALMVESWHFSAVVATALTLVVAFFVRFVFHSLVVYAPRKPGAEPSPARRFVEELDAQATAPGEL</sequence>
<evidence type="ECO:0000256" key="6">
    <source>
        <dbReference type="ARBA" id="ARBA00023136"/>
    </source>
</evidence>
<dbReference type="InterPro" id="IPR029044">
    <property type="entry name" value="Nucleotide-diphossugar_trans"/>
</dbReference>
<evidence type="ECO:0000259" key="8">
    <source>
        <dbReference type="Pfam" id="PF00535"/>
    </source>
</evidence>
<keyword evidence="11" id="KW-1185">Reference proteome</keyword>
<evidence type="ECO:0000256" key="2">
    <source>
        <dbReference type="ARBA" id="ARBA00006739"/>
    </source>
</evidence>
<dbReference type="RefSeq" id="WP_168913516.1">
    <property type="nucleotide sequence ID" value="NZ_JABACI010000004.1"/>
</dbReference>
<accession>A0ABX1KFE7</accession>
<keyword evidence="6 7" id="KW-0472">Membrane</keyword>
<dbReference type="Gene3D" id="3.90.550.10">
    <property type="entry name" value="Spore Coat Polysaccharide Biosynthesis Protein SpsA, Chain A"/>
    <property type="match status" value="1"/>
</dbReference>
<dbReference type="CDD" id="cd06442">
    <property type="entry name" value="DPM1_like"/>
    <property type="match status" value="1"/>
</dbReference>
<dbReference type="EMBL" id="JABACI010000004">
    <property type="protein sequence ID" value="NLP85075.1"/>
    <property type="molecule type" value="Genomic_DNA"/>
</dbReference>
<feature type="transmembrane region" description="Helical" evidence="7">
    <location>
        <begin position="275"/>
        <end position="294"/>
    </location>
</feature>
<dbReference type="Pfam" id="PF00535">
    <property type="entry name" value="Glycos_transf_2"/>
    <property type="match status" value="1"/>
</dbReference>
<feature type="transmembrane region" description="Helical" evidence="7">
    <location>
        <begin position="339"/>
        <end position="361"/>
    </location>
</feature>
<feature type="transmembrane region" description="Helical" evidence="7">
    <location>
        <begin position="250"/>
        <end position="269"/>
    </location>
</feature>
<comment type="similarity">
    <text evidence="2">Belongs to the glycosyltransferase 2 family.</text>
</comment>
<keyword evidence="5 7" id="KW-1133">Transmembrane helix</keyword>
<comment type="subcellular location">
    <subcellularLocation>
        <location evidence="1">Membrane</location>
        <topology evidence="1">Multi-pass membrane protein</topology>
    </subcellularLocation>
</comment>
<dbReference type="Proteomes" id="UP001429745">
    <property type="component" value="Unassembled WGS sequence"/>
</dbReference>
<dbReference type="PANTHER" id="PTHR48090:SF7">
    <property type="entry name" value="RFBJ PROTEIN"/>
    <property type="match status" value="1"/>
</dbReference>
<dbReference type="InterPro" id="IPR039528">
    <property type="entry name" value="DPM1-like"/>
</dbReference>
<dbReference type="InterPro" id="IPR050256">
    <property type="entry name" value="Glycosyltransferase_2"/>
</dbReference>
<comment type="caution">
    <text evidence="10">The sequence shown here is derived from an EMBL/GenBank/DDBJ whole genome shotgun (WGS) entry which is preliminary data.</text>
</comment>
<feature type="domain" description="Glycosyltransferase 2-like" evidence="8">
    <location>
        <begin position="4"/>
        <end position="187"/>
    </location>
</feature>
<evidence type="ECO:0000256" key="5">
    <source>
        <dbReference type="ARBA" id="ARBA00022989"/>
    </source>
</evidence>
<evidence type="ECO:0000256" key="4">
    <source>
        <dbReference type="ARBA" id="ARBA00022692"/>
    </source>
</evidence>
<dbReference type="Pfam" id="PF04138">
    <property type="entry name" value="GtrA_DPMS_TM"/>
    <property type="match status" value="1"/>
</dbReference>
<dbReference type="SUPFAM" id="SSF53448">
    <property type="entry name" value="Nucleotide-diphospho-sugar transferases"/>
    <property type="match status" value="1"/>
</dbReference>
<evidence type="ECO:0000256" key="1">
    <source>
        <dbReference type="ARBA" id="ARBA00004141"/>
    </source>
</evidence>
<evidence type="ECO:0000256" key="7">
    <source>
        <dbReference type="SAM" id="Phobius"/>
    </source>
</evidence>
<evidence type="ECO:0000259" key="9">
    <source>
        <dbReference type="Pfam" id="PF04138"/>
    </source>
</evidence>